<reference evidence="1 2" key="1">
    <citation type="submission" date="2015-01" db="EMBL/GenBank/DDBJ databases">
        <title>Genome Sequencing of Rickettsiales.</title>
        <authorList>
            <person name="Daugherty S.C."/>
            <person name="Su Q."/>
            <person name="Abolude K."/>
            <person name="Beier-Sexton M."/>
            <person name="Carlyon J.A."/>
            <person name="Carter R."/>
            <person name="Day N.P."/>
            <person name="Dumler S.J."/>
            <person name="Dyachenko V."/>
            <person name="Godinez A."/>
            <person name="Kurtti T.J."/>
            <person name="Lichay M."/>
            <person name="Mullins K.E."/>
            <person name="Ott S."/>
            <person name="Pappas-Brown V."/>
            <person name="Paris D.H."/>
            <person name="Patel P."/>
            <person name="Richards A.L."/>
            <person name="Sadzewicz L."/>
            <person name="Sears K."/>
            <person name="Seidman D."/>
            <person name="Sengamalay N."/>
            <person name="Stenos J."/>
            <person name="Tallon L.J."/>
            <person name="Vincent G."/>
            <person name="Fraser C.M."/>
            <person name="Munderloh U."/>
            <person name="Dunning-Hotopp J.C."/>
        </authorList>
    </citation>
    <scope>NUCLEOTIDE SEQUENCE [LARGE SCALE GENOMIC DNA]</scope>
    <source>
        <strain evidence="1 2">NCH-1</strain>
    </source>
</reference>
<organism evidence="1 2">
    <name type="scientific">Anaplasma phagocytophilum str. NCH-1</name>
    <dbReference type="NCBI Taxonomy" id="1359161"/>
    <lineage>
        <taxon>Bacteria</taxon>
        <taxon>Pseudomonadati</taxon>
        <taxon>Pseudomonadota</taxon>
        <taxon>Alphaproteobacteria</taxon>
        <taxon>Rickettsiales</taxon>
        <taxon>Anaplasmataceae</taxon>
        <taxon>Anaplasma</taxon>
        <taxon>phagocytophilum group</taxon>
    </lineage>
</organism>
<gene>
    <name evidence="1" type="ORF">EPHNCH_1124</name>
</gene>
<dbReference type="AlphaFoldDB" id="A0A0F3N7U9"/>
<protein>
    <submittedName>
        <fullName evidence="1">Uncharacterized protein</fullName>
    </submittedName>
</protein>
<comment type="caution">
    <text evidence="1">The sequence shown here is derived from an EMBL/GenBank/DDBJ whole genome shotgun (WGS) entry which is preliminary data.</text>
</comment>
<dbReference type="PATRIC" id="fig|1359161.3.peg.1266"/>
<accession>A0A0F3N7U9</accession>
<evidence type="ECO:0000313" key="1">
    <source>
        <dbReference type="EMBL" id="KJV63019.1"/>
    </source>
</evidence>
<name>A0A0F3N7U9_ANAPH</name>
<proteinExistence type="predicted"/>
<sequence length="44" mass="5102">MLQLITTQVGLHTTSSKSYQEYEKIPLLQHIWQAYVIAYGFEAT</sequence>
<evidence type="ECO:0000313" key="2">
    <source>
        <dbReference type="Proteomes" id="UP000033754"/>
    </source>
</evidence>
<dbReference type="EMBL" id="LANT01000008">
    <property type="protein sequence ID" value="KJV63019.1"/>
    <property type="molecule type" value="Genomic_DNA"/>
</dbReference>
<dbReference type="Proteomes" id="UP000033754">
    <property type="component" value="Unassembled WGS sequence"/>
</dbReference>